<gene>
    <name evidence="1" type="ORF">LCGC14_2881120</name>
</gene>
<evidence type="ECO:0000313" key="1">
    <source>
        <dbReference type="EMBL" id="KKK74705.1"/>
    </source>
</evidence>
<comment type="caution">
    <text evidence="1">The sequence shown here is derived from an EMBL/GenBank/DDBJ whole genome shotgun (WGS) entry which is preliminary data.</text>
</comment>
<accession>A0A0F8YLU5</accession>
<dbReference type="EMBL" id="LAZR01056194">
    <property type="protein sequence ID" value="KKK74705.1"/>
    <property type="molecule type" value="Genomic_DNA"/>
</dbReference>
<reference evidence="1" key="1">
    <citation type="journal article" date="2015" name="Nature">
        <title>Complex archaea that bridge the gap between prokaryotes and eukaryotes.</title>
        <authorList>
            <person name="Spang A."/>
            <person name="Saw J.H."/>
            <person name="Jorgensen S.L."/>
            <person name="Zaremba-Niedzwiedzka K."/>
            <person name="Martijn J."/>
            <person name="Lind A.E."/>
            <person name="van Eijk R."/>
            <person name="Schleper C."/>
            <person name="Guy L."/>
            <person name="Ettema T.J."/>
        </authorList>
    </citation>
    <scope>NUCLEOTIDE SEQUENCE</scope>
</reference>
<proteinExistence type="predicted"/>
<feature type="non-terminal residue" evidence="1">
    <location>
        <position position="56"/>
    </location>
</feature>
<dbReference type="AlphaFoldDB" id="A0A0F8YLU5"/>
<sequence length="56" mass="6152">MKILKNGLLILGLFFVVSTLIFAVQGTSQNVEPSNNLIDSVEVNSEKRVAQGYRIS</sequence>
<protein>
    <submittedName>
        <fullName evidence="1">Uncharacterized protein</fullName>
    </submittedName>
</protein>
<organism evidence="1">
    <name type="scientific">marine sediment metagenome</name>
    <dbReference type="NCBI Taxonomy" id="412755"/>
    <lineage>
        <taxon>unclassified sequences</taxon>
        <taxon>metagenomes</taxon>
        <taxon>ecological metagenomes</taxon>
    </lineage>
</organism>
<name>A0A0F8YLU5_9ZZZZ</name>